<name>A0A0M3K6F0_ANISI</name>
<accession>A0A0M3K6F0</accession>
<protein>
    <submittedName>
        <fullName evidence="4">GPS domain-containing protein</fullName>
    </submittedName>
</protein>
<sequence>MQNALLYRARNSGILELMDAVYITDEDGAEIAIYLHNPTAIITFIMTFLHETRRAGLSFVQAQGMTPNATNFLSRIFTVAGESLEMISMTTSFREAYSSYECGTASQRRICMQICLGTVQLKSDAFARNAYLRSFFFPSLYSMIDMNHSASNFYQVKFANPISGSFITLNGEASFRILIPLKNFVLYQYYACFVQTHGMWSGTNCESSDVKWILNSTYAVECTCTRSGYISVFVVSPPTPPPYPPYNDVLLTFKLVSFTAIPFHLHLSEVEIGTLLSLKFAKIGIKCWSVVILLQAVQAIKRAINVSERGSPVFTSFYPVFVNATTIRRALDGDGYARRMRLLINRSYKSAIGNDSVSLMTRWLQSIATSTRISIYRFKNPQLLVGMAFNFTITVPFDGEINPLSAEEIAQIIIEETQYGELDLEDRQGNALPVMPATIADVTKLIPIEESNALVIAIAVVVSTFFLASSTIISFLVILKIRTERLLELKERIMEQARNIIMMSEYNSRNGVRFNDDFDHSISRHG</sequence>
<organism evidence="4">
    <name type="scientific">Anisakis simplex</name>
    <name type="common">Herring worm</name>
    <dbReference type="NCBI Taxonomy" id="6269"/>
    <lineage>
        <taxon>Eukaryota</taxon>
        <taxon>Metazoa</taxon>
        <taxon>Ecdysozoa</taxon>
        <taxon>Nematoda</taxon>
        <taxon>Chromadorea</taxon>
        <taxon>Rhabditida</taxon>
        <taxon>Spirurina</taxon>
        <taxon>Ascaridomorpha</taxon>
        <taxon>Ascaridoidea</taxon>
        <taxon>Anisakidae</taxon>
        <taxon>Anisakis</taxon>
        <taxon>Anisakis simplex complex</taxon>
    </lineage>
</organism>
<keyword evidence="1" id="KW-0812">Transmembrane</keyword>
<keyword evidence="1" id="KW-1133">Transmembrane helix</keyword>
<evidence type="ECO:0000313" key="2">
    <source>
        <dbReference type="EMBL" id="VDK56492.1"/>
    </source>
</evidence>
<evidence type="ECO:0000313" key="3">
    <source>
        <dbReference type="Proteomes" id="UP000267096"/>
    </source>
</evidence>
<gene>
    <name evidence="2" type="ORF">ASIM_LOCUS15948</name>
</gene>
<evidence type="ECO:0000313" key="4">
    <source>
        <dbReference type="WBParaSite" id="ASIM_0001654101-mRNA-1"/>
    </source>
</evidence>
<keyword evidence="3" id="KW-1185">Reference proteome</keyword>
<dbReference type="WBParaSite" id="ASIM_0001654101-mRNA-1">
    <property type="protein sequence ID" value="ASIM_0001654101-mRNA-1"/>
    <property type="gene ID" value="ASIM_0001654101"/>
</dbReference>
<dbReference type="EMBL" id="UYRR01032688">
    <property type="protein sequence ID" value="VDK56492.1"/>
    <property type="molecule type" value="Genomic_DNA"/>
</dbReference>
<dbReference type="OrthoDB" id="5797397at2759"/>
<reference evidence="4" key="1">
    <citation type="submission" date="2017-02" db="UniProtKB">
        <authorList>
            <consortium name="WormBaseParasite"/>
        </authorList>
    </citation>
    <scope>IDENTIFICATION</scope>
</reference>
<keyword evidence="1" id="KW-0472">Membrane</keyword>
<evidence type="ECO:0000256" key="1">
    <source>
        <dbReference type="SAM" id="Phobius"/>
    </source>
</evidence>
<feature type="transmembrane region" description="Helical" evidence="1">
    <location>
        <begin position="453"/>
        <end position="479"/>
    </location>
</feature>
<dbReference type="Proteomes" id="UP000267096">
    <property type="component" value="Unassembled WGS sequence"/>
</dbReference>
<dbReference type="AlphaFoldDB" id="A0A0M3K6F0"/>
<reference evidence="2 3" key="2">
    <citation type="submission" date="2018-11" db="EMBL/GenBank/DDBJ databases">
        <authorList>
            <consortium name="Pathogen Informatics"/>
        </authorList>
    </citation>
    <scope>NUCLEOTIDE SEQUENCE [LARGE SCALE GENOMIC DNA]</scope>
</reference>
<proteinExistence type="predicted"/>